<dbReference type="CDD" id="cd00773">
    <property type="entry name" value="HisRS-like_core"/>
    <property type="match status" value="1"/>
</dbReference>
<dbReference type="GO" id="GO:0005829">
    <property type="term" value="C:cytosol"/>
    <property type="evidence" value="ECO:0007669"/>
    <property type="project" value="TreeGrafter"/>
</dbReference>
<dbReference type="FunFam" id="3.30.930.10:FF:000061">
    <property type="entry name" value="Histidine--tRNA ligase, cytoplasmic"/>
    <property type="match status" value="1"/>
</dbReference>
<evidence type="ECO:0000256" key="5">
    <source>
        <dbReference type="ARBA" id="ARBA00022741"/>
    </source>
</evidence>
<dbReference type="EMBL" id="CAJZBQ010000009">
    <property type="protein sequence ID" value="CAG9312815.1"/>
    <property type="molecule type" value="Genomic_DNA"/>
</dbReference>
<name>A0AAU9IG72_9CILI</name>
<proteinExistence type="inferred from homology"/>
<comment type="similarity">
    <text evidence="1">Belongs to the class-II aminoacyl-tRNA synthetase family.</text>
</comment>
<gene>
    <name evidence="10" type="ORF">BSTOLATCC_MIC7607</name>
</gene>
<comment type="caution">
    <text evidence="10">The sequence shown here is derived from an EMBL/GenBank/DDBJ whole genome shotgun (WGS) entry which is preliminary data.</text>
</comment>
<dbReference type="AlphaFoldDB" id="A0AAU9IG72"/>
<evidence type="ECO:0000256" key="8">
    <source>
        <dbReference type="ARBA" id="ARBA00047639"/>
    </source>
</evidence>
<organism evidence="10 11">
    <name type="scientific">Blepharisma stoltei</name>
    <dbReference type="NCBI Taxonomy" id="1481888"/>
    <lineage>
        <taxon>Eukaryota</taxon>
        <taxon>Sar</taxon>
        <taxon>Alveolata</taxon>
        <taxon>Ciliophora</taxon>
        <taxon>Postciliodesmatophora</taxon>
        <taxon>Heterotrichea</taxon>
        <taxon>Heterotrichida</taxon>
        <taxon>Blepharismidae</taxon>
        <taxon>Blepharisma</taxon>
    </lineage>
</organism>
<dbReference type="PANTHER" id="PTHR11476:SF7">
    <property type="entry name" value="HISTIDINE--TRNA LIGASE"/>
    <property type="match status" value="1"/>
</dbReference>
<dbReference type="InterPro" id="IPR006195">
    <property type="entry name" value="aa-tRNA-synth_II"/>
</dbReference>
<accession>A0AAU9IG72</accession>
<evidence type="ECO:0000313" key="11">
    <source>
        <dbReference type="Proteomes" id="UP001162131"/>
    </source>
</evidence>
<dbReference type="InterPro" id="IPR041715">
    <property type="entry name" value="HisRS-like_core"/>
</dbReference>
<evidence type="ECO:0000313" key="10">
    <source>
        <dbReference type="EMBL" id="CAG9312815.1"/>
    </source>
</evidence>
<evidence type="ECO:0000256" key="2">
    <source>
        <dbReference type="ARBA" id="ARBA00012815"/>
    </source>
</evidence>
<dbReference type="GO" id="GO:0005524">
    <property type="term" value="F:ATP binding"/>
    <property type="evidence" value="ECO:0007669"/>
    <property type="project" value="UniProtKB-KW"/>
</dbReference>
<dbReference type="Pfam" id="PF13393">
    <property type="entry name" value="tRNA-synt_His"/>
    <property type="match status" value="1"/>
</dbReference>
<dbReference type="GO" id="GO:0032543">
    <property type="term" value="P:mitochondrial translation"/>
    <property type="evidence" value="ECO:0007669"/>
    <property type="project" value="TreeGrafter"/>
</dbReference>
<evidence type="ECO:0000256" key="1">
    <source>
        <dbReference type="ARBA" id="ARBA00008226"/>
    </source>
</evidence>
<keyword evidence="4" id="KW-0436">Ligase</keyword>
<evidence type="ECO:0000256" key="6">
    <source>
        <dbReference type="ARBA" id="ARBA00022840"/>
    </source>
</evidence>
<dbReference type="SUPFAM" id="SSF55681">
    <property type="entry name" value="Class II aaRS and biotin synthetases"/>
    <property type="match status" value="1"/>
</dbReference>
<dbReference type="FunFam" id="3.40.50.800:FF:000012">
    <property type="entry name" value="Histidine--tRNA ligase, cytoplasmic"/>
    <property type="match status" value="1"/>
</dbReference>
<dbReference type="GO" id="GO:0003723">
    <property type="term" value="F:RNA binding"/>
    <property type="evidence" value="ECO:0007669"/>
    <property type="project" value="TreeGrafter"/>
</dbReference>
<dbReference type="Gene3D" id="3.40.50.800">
    <property type="entry name" value="Anticodon-binding domain"/>
    <property type="match status" value="1"/>
</dbReference>
<keyword evidence="11" id="KW-1185">Reference proteome</keyword>
<evidence type="ECO:0000256" key="3">
    <source>
        <dbReference type="ARBA" id="ARBA00015302"/>
    </source>
</evidence>
<dbReference type="NCBIfam" id="TIGR00442">
    <property type="entry name" value="hisS"/>
    <property type="match status" value="1"/>
</dbReference>
<dbReference type="InterPro" id="IPR004154">
    <property type="entry name" value="Anticodon-bd"/>
</dbReference>
<dbReference type="HAMAP" id="MF_00127">
    <property type="entry name" value="His_tRNA_synth"/>
    <property type="match status" value="1"/>
</dbReference>
<protein>
    <recommendedName>
        <fullName evidence="3">Histidine--tRNA ligase, cytoplasmic</fullName>
        <ecNumber evidence="2">6.1.1.21</ecNumber>
    </recommendedName>
</protein>
<feature type="domain" description="Aminoacyl-transfer RNA synthetases class-II family profile" evidence="9">
    <location>
        <begin position="366"/>
        <end position="713"/>
    </location>
</feature>
<dbReference type="PANTHER" id="PTHR11476">
    <property type="entry name" value="HISTIDYL-TRNA SYNTHETASE"/>
    <property type="match status" value="1"/>
</dbReference>
<keyword evidence="6" id="KW-0067">ATP-binding</keyword>
<dbReference type="SUPFAM" id="SSF52954">
    <property type="entry name" value="Class II aaRS ABD-related"/>
    <property type="match status" value="1"/>
</dbReference>
<comment type="catalytic activity">
    <reaction evidence="8">
        <text>tRNA(His) + L-histidine + ATP = L-histidyl-tRNA(His) + AMP + diphosphate + H(+)</text>
        <dbReference type="Rhea" id="RHEA:17313"/>
        <dbReference type="Rhea" id="RHEA-COMP:9665"/>
        <dbReference type="Rhea" id="RHEA-COMP:9689"/>
        <dbReference type="ChEBI" id="CHEBI:15378"/>
        <dbReference type="ChEBI" id="CHEBI:30616"/>
        <dbReference type="ChEBI" id="CHEBI:33019"/>
        <dbReference type="ChEBI" id="CHEBI:57595"/>
        <dbReference type="ChEBI" id="CHEBI:78442"/>
        <dbReference type="ChEBI" id="CHEBI:78527"/>
        <dbReference type="ChEBI" id="CHEBI:456215"/>
        <dbReference type="EC" id="6.1.1.21"/>
    </reaction>
</comment>
<dbReference type="Gene3D" id="3.30.930.10">
    <property type="entry name" value="Bira Bifunctional Protein, Domain 2"/>
    <property type="match status" value="1"/>
</dbReference>
<sequence length="813" mass="90920">MAKYLRIDIPTISDINMEKASLLLSGGNLSIADISKIHSGLQIVLDTETLQSLSEDFPTDTSPLNLTHELTKLDAVVGLNALLRLKDKAHSSLVSQFAERINHPGLLSLEGLEFTAIESKHFFQKKNLDAARIALLFDSIRITLPLLDAGLAFSFEVQNLDGSIFQDPLYSGVSNGVKTSLVNLESLLLDSKMAKKNQPNEAFIDAAQLIGTLRALIEDESKTIEREINNDVFEIGKSTINRSRAPLIKAASALSSLVIQLFYNSEERKGTISETRFQTSSNLEEIIELLRRLVPDLQNNAYAEIMQNFSALEALEKKINEGASKPRPILLGKGNKILYTHLKETQSNALALSNFLDDLFQARNNETRVPKLAKGMKDYGPDQMAIREKVFNTIRNVFKKHMAGELDTPVMELRETLTGKYGDESSKLIYNLADQGGEQLSLRYDLTVPLARYVAMNRLNKWKRFQIGKVYRRDQPQMKRGRFREFYQCDFDLIGTGPTMMQDAEVLKIVSEILVELNIGFVLKVSHRKLLDSLLDVSGCPVNKRITISSSIDKLDKEEWEKVRQEMIADKGLSPECADKIGEFVNIKGSPREVLQLLKAHDAFKTHELATSTIAELEKLAEFLECLEITPHIVYDLSLARGLDYYTGLVYEAVLTDTTQGVGSIAGGGRYDELIMKLNNSKNPVPAVGVALGIERIFTIIEDRFKKANLMYPKTSVLVAQAGNSDKYNLMNERIKICNLLWKNGIPSETSYKEKSDPKGQAGYASEAGISWIVWIGETELDEGKVKVKSLEQHNEEYVEIGVLSDYIVAHSS</sequence>
<dbReference type="Pfam" id="PF03129">
    <property type="entry name" value="HGTP_anticodon"/>
    <property type="match status" value="1"/>
</dbReference>
<dbReference type="InterPro" id="IPR045864">
    <property type="entry name" value="aa-tRNA-synth_II/BPL/LPL"/>
</dbReference>
<dbReference type="GO" id="GO:0004821">
    <property type="term" value="F:histidine-tRNA ligase activity"/>
    <property type="evidence" value="ECO:0007669"/>
    <property type="project" value="UniProtKB-EC"/>
</dbReference>
<dbReference type="InterPro" id="IPR015807">
    <property type="entry name" value="His-tRNA-ligase"/>
</dbReference>
<keyword evidence="7" id="KW-0648">Protein biosynthesis</keyword>
<dbReference type="Proteomes" id="UP001162131">
    <property type="component" value="Unassembled WGS sequence"/>
</dbReference>
<keyword evidence="5" id="KW-0547">Nucleotide-binding</keyword>
<dbReference type="InterPro" id="IPR036621">
    <property type="entry name" value="Anticodon-bd_dom_sf"/>
</dbReference>
<reference evidence="10" key="1">
    <citation type="submission" date="2021-09" db="EMBL/GenBank/DDBJ databases">
        <authorList>
            <consortium name="AG Swart"/>
            <person name="Singh M."/>
            <person name="Singh A."/>
            <person name="Seah K."/>
            <person name="Emmerich C."/>
        </authorList>
    </citation>
    <scope>NUCLEOTIDE SEQUENCE</scope>
    <source>
        <strain evidence="10">ATCC30299</strain>
    </source>
</reference>
<dbReference type="EC" id="6.1.1.21" evidence="2"/>
<dbReference type="GO" id="GO:0005739">
    <property type="term" value="C:mitochondrion"/>
    <property type="evidence" value="ECO:0007669"/>
    <property type="project" value="TreeGrafter"/>
</dbReference>
<dbReference type="PROSITE" id="PS50862">
    <property type="entry name" value="AA_TRNA_LIGASE_II"/>
    <property type="match status" value="1"/>
</dbReference>
<evidence type="ECO:0000259" key="9">
    <source>
        <dbReference type="PROSITE" id="PS50862"/>
    </source>
</evidence>
<evidence type="ECO:0000256" key="4">
    <source>
        <dbReference type="ARBA" id="ARBA00022598"/>
    </source>
</evidence>
<dbReference type="GO" id="GO:0006427">
    <property type="term" value="P:histidyl-tRNA aminoacylation"/>
    <property type="evidence" value="ECO:0007669"/>
    <property type="project" value="InterPro"/>
</dbReference>
<evidence type="ECO:0000256" key="7">
    <source>
        <dbReference type="ARBA" id="ARBA00022917"/>
    </source>
</evidence>